<dbReference type="PANTHER" id="PTHR33175">
    <property type="entry name" value="DNA-BINDING PROTEIN HU"/>
    <property type="match status" value="1"/>
</dbReference>
<dbReference type="GO" id="GO:0003677">
    <property type="term" value="F:DNA binding"/>
    <property type="evidence" value="ECO:0007669"/>
    <property type="project" value="UniProtKB-KW"/>
</dbReference>
<dbReference type="Proteomes" id="UP000824110">
    <property type="component" value="Unassembled WGS sequence"/>
</dbReference>
<evidence type="ECO:0000313" key="6">
    <source>
        <dbReference type="EMBL" id="HIU61075.1"/>
    </source>
</evidence>
<dbReference type="EMBL" id="DVNE01000003">
    <property type="protein sequence ID" value="HIU61075.1"/>
    <property type="molecule type" value="Genomic_DNA"/>
</dbReference>
<dbReference type="GO" id="GO:0030527">
    <property type="term" value="F:structural constituent of chromatin"/>
    <property type="evidence" value="ECO:0007669"/>
    <property type="project" value="InterPro"/>
</dbReference>
<comment type="similarity">
    <text evidence="1 4">Belongs to the bacterial histone-like protein family.</text>
</comment>
<dbReference type="Gene3D" id="4.10.520.10">
    <property type="entry name" value="IHF-like DNA-binding proteins"/>
    <property type="match status" value="1"/>
</dbReference>
<reference evidence="6" key="2">
    <citation type="journal article" date="2021" name="PeerJ">
        <title>Extensive microbial diversity within the chicken gut microbiome revealed by metagenomics and culture.</title>
        <authorList>
            <person name="Gilroy R."/>
            <person name="Ravi A."/>
            <person name="Getino M."/>
            <person name="Pursley I."/>
            <person name="Horton D.L."/>
            <person name="Alikhan N.F."/>
            <person name="Baker D."/>
            <person name="Gharbi K."/>
            <person name="Hall N."/>
            <person name="Watson M."/>
            <person name="Adriaenssens E.M."/>
            <person name="Foster-Nyarko E."/>
            <person name="Jarju S."/>
            <person name="Secka A."/>
            <person name="Antonio M."/>
            <person name="Oren A."/>
            <person name="Chaudhuri R.R."/>
            <person name="La Ragione R."/>
            <person name="Hildebrand F."/>
            <person name="Pallen M.J."/>
        </authorList>
    </citation>
    <scope>NUCLEOTIDE SEQUENCE</scope>
    <source>
        <strain evidence="6">CHK195-12923</strain>
    </source>
</reference>
<dbReference type="PRINTS" id="PR01727">
    <property type="entry name" value="DNABINDINGHU"/>
</dbReference>
<feature type="region of interest" description="Disordered" evidence="5">
    <location>
        <begin position="55"/>
        <end position="91"/>
    </location>
</feature>
<dbReference type="Pfam" id="PF00216">
    <property type="entry name" value="Bac_DNA_binding"/>
    <property type="match status" value="1"/>
</dbReference>
<dbReference type="SMART" id="SM00411">
    <property type="entry name" value="BHL"/>
    <property type="match status" value="1"/>
</dbReference>
<evidence type="ECO:0000313" key="7">
    <source>
        <dbReference type="Proteomes" id="UP000824110"/>
    </source>
</evidence>
<keyword evidence="3 6" id="KW-0238">DNA-binding</keyword>
<evidence type="ECO:0000256" key="3">
    <source>
        <dbReference type="ARBA" id="ARBA00023125"/>
    </source>
</evidence>
<dbReference type="InterPro" id="IPR000119">
    <property type="entry name" value="Hist_DNA-bd"/>
</dbReference>
<proteinExistence type="inferred from homology"/>
<dbReference type="GO" id="GO:0030261">
    <property type="term" value="P:chromosome condensation"/>
    <property type="evidence" value="ECO:0007669"/>
    <property type="project" value="UniProtKB-KW"/>
</dbReference>
<dbReference type="AlphaFoldDB" id="A0A9D1MIG8"/>
<dbReference type="PROSITE" id="PS00045">
    <property type="entry name" value="HISTONE_LIKE"/>
    <property type="match status" value="1"/>
</dbReference>
<dbReference type="PANTHER" id="PTHR33175:SF3">
    <property type="entry name" value="DNA-BINDING PROTEIN HU-BETA"/>
    <property type="match status" value="1"/>
</dbReference>
<accession>A0A9D1MIG8</accession>
<evidence type="ECO:0000256" key="5">
    <source>
        <dbReference type="SAM" id="MobiDB-lite"/>
    </source>
</evidence>
<comment type="caution">
    <text evidence="6">The sequence shown here is derived from an EMBL/GenBank/DDBJ whole genome shotgun (WGS) entry which is preliminary data.</text>
</comment>
<reference evidence="6" key="1">
    <citation type="submission" date="2020-10" db="EMBL/GenBank/DDBJ databases">
        <authorList>
            <person name="Gilroy R."/>
        </authorList>
    </citation>
    <scope>NUCLEOTIDE SEQUENCE</scope>
    <source>
        <strain evidence="6">CHK195-12923</strain>
    </source>
</reference>
<dbReference type="CDD" id="cd13831">
    <property type="entry name" value="HU"/>
    <property type="match status" value="1"/>
</dbReference>
<organism evidence="6 7">
    <name type="scientific">Candidatus Coproplasma excrementigallinarum</name>
    <dbReference type="NCBI Taxonomy" id="2840747"/>
    <lineage>
        <taxon>Bacteria</taxon>
        <taxon>Bacillati</taxon>
        <taxon>Bacillota</taxon>
        <taxon>Clostridia</taxon>
        <taxon>Eubacteriales</taxon>
        <taxon>Candidatus Coproplasma</taxon>
    </lineage>
</organism>
<protein>
    <submittedName>
        <fullName evidence="6">HU family DNA-binding protein</fullName>
    </submittedName>
</protein>
<evidence type="ECO:0000256" key="2">
    <source>
        <dbReference type="ARBA" id="ARBA00023067"/>
    </source>
</evidence>
<dbReference type="InterPro" id="IPR020816">
    <property type="entry name" value="Histone-like_DNA-bd_CS"/>
</dbReference>
<dbReference type="GO" id="GO:0005829">
    <property type="term" value="C:cytosol"/>
    <property type="evidence" value="ECO:0007669"/>
    <property type="project" value="TreeGrafter"/>
</dbReference>
<sequence length="91" mass="9697">MNKSEFVAKLAADADLKKADAEKFLDAFIAGVKEVIASGDKLQLVGFGTFEAKERGERQGVNPATGEKITISASKVPSFKPGKGLKDELNK</sequence>
<gene>
    <name evidence="6" type="ORF">IAB69_00290</name>
</gene>
<name>A0A9D1MIG8_9FIRM</name>
<evidence type="ECO:0000256" key="4">
    <source>
        <dbReference type="RuleBase" id="RU003939"/>
    </source>
</evidence>
<dbReference type="InterPro" id="IPR010992">
    <property type="entry name" value="IHF-like_DNA-bd_dom_sf"/>
</dbReference>
<dbReference type="SUPFAM" id="SSF47729">
    <property type="entry name" value="IHF-like DNA-binding proteins"/>
    <property type="match status" value="1"/>
</dbReference>
<keyword evidence="2" id="KW-0226">DNA condensation</keyword>
<evidence type="ECO:0000256" key="1">
    <source>
        <dbReference type="ARBA" id="ARBA00010529"/>
    </source>
</evidence>